<keyword evidence="3 6" id="KW-0812">Transmembrane</keyword>
<feature type="transmembrane region" description="Helical" evidence="6">
    <location>
        <begin position="42"/>
        <end position="64"/>
    </location>
</feature>
<evidence type="ECO:0000256" key="3">
    <source>
        <dbReference type="ARBA" id="ARBA00022692"/>
    </source>
</evidence>
<dbReference type="STRING" id="1602171.ST44_01750"/>
<comment type="subcellular location">
    <subcellularLocation>
        <location evidence="1">Membrane</location>
        <topology evidence="1">Multi-pass membrane protein</topology>
    </subcellularLocation>
</comment>
<evidence type="ECO:0000256" key="5">
    <source>
        <dbReference type="ARBA" id="ARBA00023136"/>
    </source>
</evidence>
<evidence type="ECO:0000256" key="4">
    <source>
        <dbReference type="ARBA" id="ARBA00022989"/>
    </source>
</evidence>
<evidence type="ECO:0000256" key="6">
    <source>
        <dbReference type="SAM" id="Phobius"/>
    </source>
</evidence>
<dbReference type="AlphaFoldDB" id="A0A0D0IYL3"/>
<dbReference type="GO" id="GO:0000271">
    <property type="term" value="P:polysaccharide biosynthetic process"/>
    <property type="evidence" value="ECO:0007669"/>
    <property type="project" value="InterPro"/>
</dbReference>
<comment type="similarity">
    <text evidence="2">Belongs to the GtrA family.</text>
</comment>
<dbReference type="InterPro" id="IPR051401">
    <property type="entry name" value="GtrA_CellWall_Glycosyl"/>
</dbReference>
<keyword evidence="5 6" id="KW-0472">Membrane</keyword>
<reference evidence="8 9" key="1">
    <citation type="submission" date="2015-01" db="EMBL/GenBank/DDBJ databases">
        <title>Comparative genomics of non-oral Prevotella species.</title>
        <authorList>
            <person name="Accetto T."/>
            <person name="Nograsek B."/>
            <person name="Avgustin G."/>
        </authorList>
    </citation>
    <scope>NUCLEOTIDE SEQUENCE [LARGE SCALE GENOMIC DNA]</scope>
    <source>
        <strain evidence="8 9">P5-119</strain>
    </source>
</reference>
<gene>
    <name evidence="8" type="ORF">ST44_01750</name>
</gene>
<dbReference type="EMBL" id="JXQK01000018">
    <property type="protein sequence ID" value="KIP64710.1"/>
    <property type="molecule type" value="Genomic_DNA"/>
</dbReference>
<accession>A0A0D0IYL3</accession>
<dbReference type="PANTHER" id="PTHR38459:SF1">
    <property type="entry name" value="PROPHAGE BACTOPRENOL-LINKED GLUCOSE TRANSLOCASE HOMOLOG"/>
    <property type="match status" value="1"/>
</dbReference>
<protein>
    <submittedName>
        <fullName evidence="8">Polysaccharide biosynthesis protein GtrA</fullName>
    </submittedName>
</protein>
<keyword evidence="4 6" id="KW-1133">Transmembrane helix</keyword>
<dbReference type="Pfam" id="PF04138">
    <property type="entry name" value="GtrA_DPMS_TM"/>
    <property type="match status" value="1"/>
</dbReference>
<dbReference type="Proteomes" id="UP000032046">
    <property type="component" value="Unassembled WGS sequence"/>
</dbReference>
<evidence type="ECO:0000313" key="9">
    <source>
        <dbReference type="Proteomes" id="UP000032046"/>
    </source>
</evidence>
<feature type="domain" description="GtrA/DPMS transmembrane" evidence="7">
    <location>
        <begin position="14"/>
        <end position="123"/>
    </location>
</feature>
<evidence type="ECO:0000259" key="7">
    <source>
        <dbReference type="Pfam" id="PF04138"/>
    </source>
</evidence>
<dbReference type="PANTHER" id="PTHR38459">
    <property type="entry name" value="PROPHAGE BACTOPRENOL-LINKED GLUCOSE TRANSLOCASE HOMOLOG"/>
    <property type="match status" value="1"/>
</dbReference>
<feature type="transmembrane region" description="Helical" evidence="6">
    <location>
        <begin position="76"/>
        <end position="97"/>
    </location>
</feature>
<dbReference type="RefSeq" id="WP_042517559.1">
    <property type="nucleotide sequence ID" value="NZ_JAXVBY010000107.1"/>
</dbReference>
<sequence length="128" mass="14570">MANIRSFTQSEVFRFIITGGLATALHYGIYFVLLLLSVNMSLAFAVGYFLSFVFNYLMSAYFTFKKKTTKRNGMGFIIAHCINFMLQVSLLNFFAWLGIHKALAPIPAYAISIPVNFIIVRFVFNKVK</sequence>
<organism evidence="8 9">
    <name type="scientific">Prevotella pectinovora</name>
    <dbReference type="NCBI Taxonomy" id="1602169"/>
    <lineage>
        <taxon>Bacteria</taxon>
        <taxon>Pseudomonadati</taxon>
        <taxon>Bacteroidota</taxon>
        <taxon>Bacteroidia</taxon>
        <taxon>Bacteroidales</taxon>
        <taxon>Prevotellaceae</taxon>
        <taxon>Prevotella</taxon>
    </lineage>
</organism>
<evidence type="ECO:0000256" key="1">
    <source>
        <dbReference type="ARBA" id="ARBA00004141"/>
    </source>
</evidence>
<feature type="transmembrane region" description="Helical" evidence="6">
    <location>
        <begin position="103"/>
        <end position="124"/>
    </location>
</feature>
<dbReference type="InterPro" id="IPR007267">
    <property type="entry name" value="GtrA_DPMS_TM"/>
</dbReference>
<evidence type="ECO:0000256" key="2">
    <source>
        <dbReference type="ARBA" id="ARBA00009399"/>
    </source>
</evidence>
<feature type="transmembrane region" description="Helical" evidence="6">
    <location>
        <begin position="12"/>
        <end position="36"/>
    </location>
</feature>
<evidence type="ECO:0000313" key="8">
    <source>
        <dbReference type="EMBL" id="KIP64710.1"/>
    </source>
</evidence>
<dbReference type="GO" id="GO:0005886">
    <property type="term" value="C:plasma membrane"/>
    <property type="evidence" value="ECO:0007669"/>
    <property type="project" value="TreeGrafter"/>
</dbReference>
<proteinExistence type="inferred from homology"/>
<keyword evidence="9" id="KW-1185">Reference proteome</keyword>
<name>A0A0D0IYL3_9BACT</name>
<comment type="caution">
    <text evidence="8">The sequence shown here is derived from an EMBL/GenBank/DDBJ whole genome shotgun (WGS) entry which is preliminary data.</text>
</comment>